<feature type="compositionally biased region" description="Basic and acidic residues" evidence="1">
    <location>
        <begin position="1"/>
        <end position="12"/>
    </location>
</feature>
<evidence type="ECO:0000256" key="1">
    <source>
        <dbReference type="SAM" id="MobiDB-lite"/>
    </source>
</evidence>
<keyword evidence="2" id="KW-1133">Transmembrane helix</keyword>
<protein>
    <submittedName>
        <fullName evidence="3">Uncharacterized protein</fullName>
    </submittedName>
</protein>
<dbReference type="Proteomes" id="UP000593567">
    <property type="component" value="Unassembled WGS sequence"/>
</dbReference>
<dbReference type="AlphaFoldDB" id="A0A7J7JHE1"/>
<dbReference type="EMBL" id="VXIV02002446">
    <property type="protein sequence ID" value="KAF6025535.1"/>
    <property type="molecule type" value="Genomic_DNA"/>
</dbReference>
<comment type="caution">
    <text evidence="3">The sequence shown here is derived from an EMBL/GenBank/DDBJ whole genome shotgun (WGS) entry which is preliminary data.</text>
</comment>
<feature type="compositionally biased region" description="Polar residues" evidence="1">
    <location>
        <begin position="25"/>
        <end position="34"/>
    </location>
</feature>
<feature type="region of interest" description="Disordered" evidence="1">
    <location>
        <begin position="140"/>
        <end position="163"/>
    </location>
</feature>
<name>A0A7J7JHE1_BUGNE</name>
<feature type="transmembrane region" description="Helical" evidence="2">
    <location>
        <begin position="91"/>
        <end position="110"/>
    </location>
</feature>
<evidence type="ECO:0000313" key="4">
    <source>
        <dbReference type="Proteomes" id="UP000593567"/>
    </source>
</evidence>
<keyword evidence="2" id="KW-0812">Transmembrane</keyword>
<proteinExistence type="predicted"/>
<keyword evidence="2" id="KW-0472">Membrane</keyword>
<accession>A0A7J7JHE1</accession>
<gene>
    <name evidence="3" type="ORF">EB796_016158</name>
</gene>
<keyword evidence="4" id="KW-1185">Reference proteome</keyword>
<sequence>MTSNGKDNRNKDSQSSSSVAVSDSNTDGAKSSTVMEEKSECMGCQAVAFTTPLLISAYLIHQHSTLEKVAAMPVAQTWTGSRRWRLKMHRFNMMFTAPVGFTLVTWSYLFNGLPTAAEEQANIESLDDLVQRTVESSRSEIDGFTRERRSQEVNKHKRRDGES</sequence>
<feature type="compositionally biased region" description="Low complexity" evidence="1">
    <location>
        <begin position="13"/>
        <end position="24"/>
    </location>
</feature>
<evidence type="ECO:0000256" key="2">
    <source>
        <dbReference type="SAM" id="Phobius"/>
    </source>
</evidence>
<feature type="region of interest" description="Disordered" evidence="1">
    <location>
        <begin position="1"/>
        <end position="34"/>
    </location>
</feature>
<organism evidence="3 4">
    <name type="scientific">Bugula neritina</name>
    <name type="common">Brown bryozoan</name>
    <name type="synonym">Sertularia neritina</name>
    <dbReference type="NCBI Taxonomy" id="10212"/>
    <lineage>
        <taxon>Eukaryota</taxon>
        <taxon>Metazoa</taxon>
        <taxon>Spiralia</taxon>
        <taxon>Lophotrochozoa</taxon>
        <taxon>Bryozoa</taxon>
        <taxon>Gymnolaemata</taxon>
        <taxon>Cheilostomatida</taxon>
        <taxon>Flustrina</taxon>
        <taxon>Buguloidea</taxon>
        <taxon>Bugulidae</taxon>
        <taxon>Bugula</taxon>
    </lineage>
</organism>
<reference evidence="3" key="1">
    <citation type="submission" date="2020-06" db="EMBL/GenBank/DDBJ databases">
        <title>Draft genome of Bugula neritina, a colonial animal packing powerful symbionts and potential medicines.</title>
        <authorList>
            <person name="Rayko M."/>
        </authorList>
    </citation>
    <scope>NUCLEOTIDE SEQUENCE [LARGE SCALE GENOMIC DNA]</scope>
    <source>
        <strain evidence="3">Kwan_BN1</strain>
    </source>
</reference>
<evidence type="ECO:0000313" key="3">
    <source>
        <dbReference type="EMBL" id="KAF6025535.1"/>
    </source>
</evidence>